<feature type="domain" description="Phage tail tape measure protein" evidence="3">
    <location>
        <begin position="240"/>
        <end position="413"/>
    </location>
</feature>
<dbReference type="PANTHER" id="PTHR47357">
    <property type="entry name" value="COP1-INTERACTIVE PROTEIN 1"/>
    <property type="match status" value="1"/>
</dbReference>
<dbReference type="Proteomes" id="UP000070531">
    <property type="component" value="Unassembled WGS sequence"/>
</dbReference>
<protein>
    <submittedName>
        <fullName evidence="4">Phage tail tape measure protein, TP901 family</fullName>
    </submittedName>
</protein>
<feature type="coiled-coil region" evidence="1">
    <location>
        <begin position="92"/>
        <end position="146"/>
    </location>
</feature>
<organism evidence="4">
    <name type="scientific">Prevotella amnii</name>
    <dbReference type="NCBI Taxonomy" id="419005"/>
    <lineage>
        <taxon>Bacteria</taxon>
        <taxon>Pseudomonadati</taxon>
        <taxon>Bacteroidota</taxon>
        <taxon>Bacteroidia</taxon>
        <taxon>Bacteroidales</taxon>
        <taxon>Prevotellaceae</taxon>
        <taxon>Prevotella</taxon>
    </lineage>
</organism>
<dbReference type="RefSeq" id="WP_060932621.1">
    <property type="nucleotide sequence ID" value="NZ_KQ960488.1"/>
</dbReference>
<feature type="compositionally biased region" description="Low complexity" evidence="2">
    <location>
        <begin position="646"/>
        <end position="666"/>
    </location>
</feature>
<proteinExistence type="predicted"/>
<accession>A0A134BIM0</accession>
<dbReference type="AlphaFoldDB" id="A0A134BIM0"/>
<gene>
    <name evidence="4" type="ORF">HMPREF1860_00536</name>
</gene>
<dbReference type="Pfam" id="PF10145">
    <property type="entry name" value="PhageMin_Tail"/>
    <property type="match status" value="1"/>
</dbReference>
<dbReference type="GO" id="GO:0005200">
    <property type="term" value="F:structural constituent of cytoskeleton"/>
    <property type="evidence" value="ECO:0007669"/>
    <property type="project" value="TreeGrafter"/>
</dbReference>
<sequence length="1114" mass="122046">MSTEEEKILNIKVRYEDAINGILKYKEKVQELSKAEKKLQEDFKDGKITYDEYATTVTALGEQTKDYKSTIRELSKEVQNNIKTEKEQDGSLRALRAELSNATKAYDSLSESERKGAKGQGLKRHINEITDKLKGAEEETQRFYRNVGNYEESIKSALGVNSNFANSIMEMASNGKGLSGIFDGAVTSVKAFGSTLMGFMTNPVFLSLAGIAGAGVAFKWFFDYNKGIEESTRLTKEFLGLTGDNLKAVRSEIQATADTYGKDYKETLEAVDVLTSQYGYDTKEALKIINDGFQSGADLNGDMIAKIKQYAPAFHDANISGKELVATIQQTRSGIFSDSGMALIQMGSKKIREMSSSTASALDSIGISSKKVQADLESGSKSTYDVIKMISTRLKELPQNSQEVGNVLKDVFGKQGANAGLKMIEQLDTMNTDLDKLKGTTGEYGEKMNEQRKANEELNRVLAAMFDMSDKGFGEMLISVKTLTIQGITNLLKGVINVINYFIDMYNESKVVRAGVQAIVANFKSMWNVIKLVFNLIIDAAKAVGRQLKGLADIVEGLVTFSFDKIKSGFNQIMGSYYKTIKEGWKDVKAFAKAGAADTMKAINEVIKGSKIAHIKIPVAVAEGANVSDMVGGRSDLKNKSGRIPNRGSNNRRIGKNGKNNNGYKSDSGKREDMAKKEAAEIRKAEDLLAQLVEQTAAQRRKQIEVQYDRQIEDLRGRLETEKDLTVNAKKAIMAQIITTEKIKAKKLSEFDLTVKNETIKREQEYLQNMLASVEKGSKEEYQLKIKAINDAYQLELDAAQKRVMSEEERNRLITSINAKFYEQEEQAYKDYHNKLQEEQEKAIKNRFEAKILETKIGSNGSDELGVLQLQMEEKQALLEAAQQKEGETIEAFNLRKLQLEEDYQQSKKAVADKEIDIEKGKYMAISGMIGATAQIAEAFGEQNEDMARASKVLALAEIAINTGVALASGVRQAQSVPYPGNLIAIATTVATVLANVASAVKMVKSAKFASGGLVTGSGSETSDSIPARLSNGESVLTASATRMFAPALSAFNQIGGGVPIMLPAGGGAQIGEEFLARAVAKGMAMAPRPVVSVEEINNTAKRVETIERIGAIK</sequence>
<dbReference type="GO" id="GO:0005856">
    <property type="term" value="C:cytoskeleton"/>
    <property type="evidence" value="ECO:0007669"/>
    <property type="project" value="TreeGrafter"/>
</dbReference>
<evidence type="ECO:0000256" key="2">
    <source>
        <dbReference type="SAM" id="MobiDB-lite"/>
    </source>
</evidence>
<keyword evidence="1" id="KW-0175">Coiled coil</keyword>
<dbReference type="STRING" id="419005.HMPREF1860_00536"/>
<evidence type="ECO:0000313" key="5">
    <source>
        <dbReference type="Proteomes" id="UP000070531"/>
    </source>
</evidence>
<dbReference type="PATRIC" id="fig|419005.5.peg.538"/>
<reference evidence="4 5" key="1">
    <citation type="submission" date="2016-01" db="EMBL/GenBank/DDBJ databases">
        <authorList>
            <person name="Oliw E.H."/>
        </authorList>
    </citation>
    <scope>NUCLEOTIDE SEQUENCE [LARGE SCALE GENOMIC DNA]</scope>
    <source>
        <strain evidence="4 5">DNF00307</strain>
    </source>
</reference>
<comment type="caution">
    <text evidence="4">The sequence shown here is derived from an EMBL/GenBank/DDBJ whole genome shotgun (WGS) entry which is preliminary data.</text>
</comment>
<dbReference type="InterPro" id="IPR010090">
    <property type="entry name" value="Phage_tape_meas"/>
</dbReference>
<dbReference type="PANTHER" id="PTHR47357:SF1">
    <property type="entry name" value="SPINDLE POLE BODY COMPONENT 110"/>
    <property type="match status" value="1"/>
</dbReference>
<feature type="region of interest" description="Disordered" evidence="2">
    <location>
        <begin position="632"/>
        <end position="678"/>
    </location>
</feature>
<evidence type="ECO:0000313" key="4">
    <source>
        <dbReference type="EMBL" id="KXB79767.1"/>
    </source>
</evidence>
<evidence type="ECO:0000256" key="1">
    <source>
        <dbReference type="SAM" id="Coils"/>
    </source>
</evidence>
<feature type="coiled-coil region" evidence="1">
    <location>
        <begin position="790"/>
        <end position="917"/>
    </location>
</feature>
<name>A0A134BIM0_9BACT</name>
<evidence type="ECO:0000259" key="3">
    <source>
        <dbReference type="Pfam" id="PF10145"/>
    </source>
</evidence>
<dbReference type="EMBL" id="LSDL01000023">
    <property type="protein sequence ID" value="KXB79767.1"/>
    <property type="molecule type" value="Genomic_DNA"/>
</dbReference>
<feature type="compositionally biased region" description="Basic and acidic residues" evidence="2">
    <location>
        <begin position="667"/>
        <end position="678"/>
    </location>
</feature>